<name>A0ABY3RT48_9MICO</name>
<dbReference type="InterPro" id="IPR020904">
    <property type="entry name" value="Sc_DH/Rdtase_CS"/>
</dbReference>
<accession>A0ABY3RT48</accession>
<evidence type="ECO:0000256" key="1">
    <source>
        <dbReference type="ARBA" id="ARBA00006484"/>
    </source>
</evidence>
<dbReference type="InterPro" id="IPR036291">
    <property type="entry name" value="NAD(P)-bd_dom_sf"/>
</dbReference>
<dbReference type="SUPFAM" id="SSF51735">
    <property type="entry name" value="NAD(P)-binding Rossmann-fold domains"/>
    <property type="match status" value="1"/>
</dbReference>
<dbReference type="Pfam" id="PF00106">
    <property type="entry name" value="adh_short"/>
    <property type="match status" value="1"/>
</dbReference>
<reference evidence="3 4" key="1">
    <citation type="submission" date="2023-01" db="EMBL/GenBank/DDBJ databases">
        <title>Characterization of estradiol degrading bacteria Microbacterium sp. MZT7 and reveal degrading genes through genome analysis.</title>
        <authorList>
            <person name="Hao P."/>
            <person name="Gao Y."/>
        </authorList>
    </citation>
    <scope>NUCLEOTIDE SEQUENCE [LARGE SCALE GENOMIC DNA]</scope>
    <source>
        <strain evidence="3 4">MZT7</strain>
    </source>
</reference>
<dbReference type="InterPro" id="IPR002347">
    <property type="entry name" value="SDR_fam"/>
</dbReference>
<keyword evidence="4" id="KW-1185">Reference proteome</keyword>
<evidence type="ECO:0000256" key="2">
    <source>
        <dbReference type="RuleBase" id="RU000363"/>
    </source>
</evidence>
<dbReference type="PROSITE" id="PS00061">
    <property type="entry name" value="ADH_SHORT"/>
    <property type="match status" value="1"/>
</dbReference>
<comment type="similarity">
    <text evidence="1 2">Belongs to the short-chain dehydrogenases/reductases (SDR) family.</text>
</comment>
<dbReference type="RefSeq" id="WP_231819814.1">
    <property type="nucleotide sequence ID" value="NZ_CP082781.1"/>
</dbReference>
<organism evidence="3 4">
    <name type="scientific">Microbacterium resistens</name>
    <dbReference type="NCBI Taxonomy" id="156977"/>
    <lineage>
        <taxon>Bacteria</taxon>
        <taxon>Bacillati</taxon>
        <taxon>Actinomycetota</taxon>
        <taxon>Actinomycetes</taxon>
        <taxon>Micrococcales</taxon>
        <taxon>Microbacteriaceae</taxon>
        <taxon>Microbacterium</taxon>
    </lineage>
</organism>
<dbReference type="EMBL" id="CP082781">
    <property type="protein sequence ID" value="UGS26101.1"/>
    <property type="molecule type" value="Genomic_DNA"/>
</dbReference>
<protein>
    <submittedName>
        <fullName evidence="3">SDR family oxidoreductase</fullName>
    </submittedName>
</protein>
<sequence>MPGLLEGRAVVVTGAGRGLGRAYAAAAADAGAAVVVCDLDRDAAQDAAAVIRDVGGAAIAVAASVADPATGGVLVERCVREFGRMDGLVNNAGVLSAGAAVGQDAATVTDTLDVNVAGVIHCGVAALRHFAAHGGGTIVNVVSGALQGYPGLSLYGATKGAVMGLTYGWALEAPDGVRVNAVSPLAQTAMSALNPDGSVPLGPAPGAVAPLVVYLLSPRSQRLNGQIVRFDGRHLGLIAPPAPNALQTAEEWDAAAIAAAFDGPLGDWLTPVGMQAAPRPVRLG</sequence>
<dbReference type="PRINTS" id="PR00081">
    <property type="entry name" value="GDHRDH"/>
</dbReference>
<dbReference type="Gene3D" id="3.40.50.720">
    <property type="entry name" value="NAD(P)-binding Rossmann-like Domain"/>
    <property type="match status" value="1"/>
</dbReference>
<proteinExistence type="inferred from homology"/>
<dbReference type="PANTHER" id="PTHR42760">
    <property type="entry name" value="SHORT-CHAIN DEHYDROGENASES/REDUCTASES FAMILY MEMBER"/>
    <property type="match status" value="1"/>
</dbReference>
<gene>
    <name evidence="3" type="ORF">K8F61_15870</name>
</gene>
<dbReference type="CDD" id="cd05233">
    <property type="entry name" value="SDR_c"/>
    <property type="match status" value="1"/>
</dbReference>
<evidence type="ECO:0000313" key="4">
    <source>
        <dbReference type="Proteomes" id="UP001199642"/>
    </source>
</evidence>
<dbReference type="PRINTS" id="PR00080">
    <property type="entry name" value="SDRFAMILY"/>
</dbReference>
<dbReference type="PANTHER" id="PTHR42760:SF40">
    <property type="entry name" value="3-OXOACYL-[ACYL-CARRIER-PROTEIN] REDUCTASE, CHLOROPLASTIC"/>
    <property type="match status" value="1"/>
</dbReference>
<dbReference type="Proteomes" id="UP001199642">
    <property type="component" value="Chromosome"/>
</dbReference>
<evidence type="ECO:0000313" key="3">
    <source>
        <dbReference type="EMBL" id="UGS26101.1"/>
    </source>
</evidence>